<sequence>MEGNDRRDHVDAGEEYERAVDLLQELGLKEYESKCFAVLSGRSKATAKVISERSEVPRTRVYDAIRVLEAKGLVEVQHSNPQQFRAIPIEEALATLRKQYETRFDELQTVLEGLDTGTDTEERAVHEVWAISGTETITNRTLSLVDEAAEEILFIAGDESVLSPTLLDRLNGRKEEGLTVILGAATASAEERLHERVPDAETFRSGLEWLHGPLDGSETEEASIDRLLLVDRSTILVSTKANGGTEHAVFGRGFGNGMVVILRRLMATGLLPNDDPGIERSE</sequence>
<dbReference type="Gene3D" id="1.10.10.10">
    <property type="entry name" value="Winged helix-like DNA-binding domain superfamily/Winged helix DNA-binding domain"/>
    <property type="match status" value="1"/>
</dbReference>
<proteinExistence type="predicted"/>
<name>A0ABD5RYJ3_9EURY</name>
<evidence type="ECO:0000313" key="2">
    <source>
        <dbReference type="EMBL" id="MFC6724256.1"/>
    </source>
</evidence>
<reference evidence="2 3" key="1">
    <citation type="journal article" date="2019" name="Int. J. Syst. Evol. Microbiol.">
        <title>The Global Catalogue of Microorganisms (GCM) 10K type strain sequencing project: providing services to taxonomists for standard genome sequencing and annotation.</title>
        <authorList>
            <consortium name="The Broad Institute Genomics Platform"/>
            <consortium name="The Broad Institute Genome Sequencing Center for Infectious Disease"/>
            <person name="Wu L."/>
            <person name="Ma J."/>
        </authorList>
    </citation>
    <scope>NUCLEOTIDE SEQUENCE [LARGE SCALE GENOMIC DNA]</scope>
    <source>
        <strain evidence="2 3">NBRC 111368</strain>
    </source>
</reference>
<dbReference type="Pfam" id="PF01978">
    <property type="entry name" value="TrmB"/>
    <property type="match status" value="1"/>
</dbReference>
<accession>A0ABD5RYJ3</accession>
<dbReference type="AlphaFoldDB" id="A0ABD5RYJ3"/>
<feature type="domain" description="Transcription regulator TrmB N-terminal" evidence="1">
    <location>
        <begin position="23"/>
        <end position="90"/>
    </location>
</feature>
<dbReference type="InterPro" id="IPR036390">
    <property type="entry name" value="WH_DNA-bd_sf"/>
</dbReference>
<gene>
    <name evidence="2" type="ORF">ACFQE1_07690</name>
</gene>
<protein>
    <submittedName>
        <fullName evidence="2">TrmB family transcriptional regulator</fullName>
    </submittedName>
</protein>
<comment type="caution">
    <text evidence="2">The sequence shown here is derived from an EMBL/GenBank/DDBJ whole genome shotgun (WGS) entry which is preliminary data.</text>
</comment>
<organism evidence="2 3">
    <name type="scientific">Halobium palmae</name>
    <dbReference type="NCBI Taxonomy" id="1776492"/>
    <lineage>
        <taxon>Archaea</taxon>
        <taxon>Methanobacteriati</taxon>
        <taxon>Methanobacteriota</taxon>
        <taxon>Stenosarchaea group</taxon>
        <taxon>Halobacteria</taxon>
        <taxon>Halobacteriales</taxon>
        <taxon>Haloferacaceae</taxon>
        <taxon>Halobium</taxon>
    </lineage>
</organism>
<dbReference type="PANTHER" id="PTHR34293:SF1">
    <property type="entry name" value="HTH-TYPE TRANSCRIPTIONAL REGULATOR TRMBL2"/>
    <property type="match status" value="1"/>
</dbReference>
<dbReference type="SUPFAM" id="SSF46785">
    <property type="entry name" value="Winged helix' DNA-binding domain"/>
    <property type="match status" value="1"/>
</dbReference>
<dbReference type="InterPro" id="IPR036388">
    <property type="entry name" value="WH-like_DNA-bd_sf"/>
</dbReference>
<dbReference type="InterPro" id="IPR051797">
    <property type="entry name" value="TrmB-like"/>
</dbReference>
<evidence type="ECO:0000259" key="1">
    <source>
        <dbReference type="Pfam" id="PF01978"/>
    </source>
</evidence>
<dbReference type="EMBL" id="JBHSWU010000134">
    <property type="protein sequence ID" value="MFC6724256.1"/>
    <property type="molecule type" value="Genomic_DNA"/>
</dbReference>
<dbReference type="InterPro" id="IPR002831">
    <property type="entry name" value="Tscrpt_reg_TrmB_N"/>
</dbReference>
<evidence type="ECO:0000313" key="3">
    <source>
        <dbReference type="Proteomes" id="UP001596328"/>
    </source>
</evidence>
<dbReference type="PANTHER" id="PTHR34293">
    <property type="entry name" value="HTH-TYPE TRANSCRIPTIONAL REGULATOR TRMBL2"/>
    <property type="match status" value="1"/>
</dbReference>
<keyword evidence="3" id="KW-1185">Reference proteome</keyword>
<dbReference type="Proteomes" id="UP001596328">
    <property type="component" value="Unassembled WGS sequence"/>
</dbReference>